<reference evidence="1" key="1">
    <citation type="submission" date="2024-09" db="EMBL/GenBank/DDBJ databases">
        <title>Black Yeasts Isolated from many extreme environments.</title>
        <authorList>
            <person name="Coleine C."/>
            <person name="Stajich J.E."/>
            <person name="Selbmann L."/>
        </authorList>
    </citation>
    <scope>NUCLEOTIDE SEQUENCE</scope>
    <source>
        <strain evidence="1">CCFEE 5737</strain>
    </source>
</reference>
<gene>
    <name evidence="1" type="ORF">LTS18_001453</name>
</gene>
<accession>A0ACC3CTE3</accession>
<sequence>MPPRNLKEMVAICQTSTNEFESLHPPSRMGNTAPIAYGGCTLGIAAASAYATVKPGYHAYSMLGLFIGPALTDRKLLIY</sequence>
<protein>
    <submittedName>
        <fullName evidence="1">Uncharacterized protein</fullName>
    </submittedName>
</protein>
<feature type="non-terminal residue" evidence="1">
    <location>
        <position position="79"/>
    </location>
</feature>
<organism evidence="1 2">
    <name type="scientific">Coniosporium uncinatum</name>
    <dbReference type="NCBI Taxonomy" id="93489"/>
    <lineage>
        <taxon>Eukaryota</taxon>
        <taxon>Fungi</taxon>
        <taxon>Dikarya</taxon>
        <taxon>Ascomycota</taxon>
        <taxon>Pezizomycotina</taxon>
        <taxon>Dothideomycetes</taxon>
        <taxon>Dothideomycetes incertae sedis</taxon>
        <taxon>Coniosporium</taxon>
    </lineage>
</organism>
<evidence type="ECO:0000313" key="2">
    <source>
        <dbReference type="Proteomes" id="UP001186974"/>
    </source>
</evidence>
<keyword evidence="2" id="KW-1185">Reference proteome</keyword>
<proteinExistence type="predicted"/>
<name>A0ACC3CTE3_9PEZI</name>
<dbReference type="EMBL" id="JAWDJW010012032">
    <property type="protein sequence ID" value="KAK3044374.1"/>
    <property type="molecule type" value="Genomic_DNA"/>
</dbReference>
<evidence type="ECO:0000313" key="1">
    <source>
        <dbReference type="EMBL" id="KAK3044374.1"/>
    </source>
</evidence>
<comment type="caution">
    <text evidence="1">The sequence shown here is derived from an EMBL/GenBank/DDBJ whole genome shotgun (WGS) entry which is preliminary data.</text>
</comment>
<dbReference type="Proteomes" id="UP001186974">
    <property type="component" value="Unassembled WGS sequence"/>
</dbReference>